<evidence type="ECO:0000313" key="1">
    <source>
        <dbReference type="EMBL" id="SUG54371.1"/>
    </source>
</evidence>
<evidence type="ECO:0000313" key="2">
    <source>
        <dbReference type="Proteomes" id="UP000254633"/>
    </source>
</evidence>
<dbReference type="Proteomes" id="UP000254633">
    <property type="component" value="Unassembled WGS sequence"/>
</dbReference>
<proteinExistence type="predicted"/>
<sequence>MPEKYTQCTGNLNTVKTVINGQVNGNKQV</sequence>
<gene>
    <name evidence="1" type="ORF">NCTC10060_01460</name>
</gene>
<reference evidence="1 2" key="1">
    <citation type="submission" date="2018-06" db="EMBL/GenBank/DDBJ databases">
        <authorList>
            <consortium name="Pathogen Informatics"/>
            <person name="Doyle S."/>
        </authorList>
    </citation>
    <scope>NUCLEOTIDE SEQUENCE [LARGE SCALE GENOMIC DNA]</scope>
    <source>
        <strain evidence="1 2">NCTC10060</strain>
    </source>
</reference>
<organism evidence="1 2">
    <name type="scientific">Salmonella diarizonae</name>
    <dbReference type="NCBI Taxonomy" id="59204"/>
    <lineage>
        <taxon>Bacteria</taxon>
        <taxon>Pseudomonadati</taxon>
        <taxon>Pseudomonadota</taxon>
        <taxon>Gammaproteobacteria</taxon>
        <taxon>Enterobacterales</taxon>
        <taxon>Enterobacteriaceae</taxon>
        <taxon>Salmonella</taxon>
    </lineage>
</organism>
<name>A0A379TV13_SALDZ</name>
<accession>A0A379TV13</accession>
<dbReference type="AlphaFoldDB" id="A0A379TV13"/>
<protein>
    <submittedName>
        <fullName evidence="1">Uncharacterized protein</fullName>
    </submittedName>
</protein>
<dbReference type="EMBL" id="UGXH01000003">
    <property type="protein sequence ID" value="SUG54371.1"/>
    <property type="molecule type" value="Genomic_DNA"/>
</dbReference>